<dbReference type="EMBL" id="CP041969">
    <property type="protein sequence ID" value="QMV43051.1"/>
    <property type="molecule type" value="Genomic_DNA"/>
</dbReference>
<dbReference type="RefSeq" id="WP_182299283.1">
    <property type="nucleotide sequence ID" value="NZ_CP041969.1"/>
</dbReference>
<dbReference type="InterPro" id="IPR014284">
    <property type="entry name" value="RNA_pol_sigma-70_dom"/>
</dbReference>
<keyword evidence="5" id="KW-0804">Transcription</keyword>
<evidence type="ECO:0000259" key="7">
    <source>
        <dbReference type="Pfam" id="PF08281"/>
    </source>
</evidence>
<dbReference type="AlphaFoldDB" id="A0A7G5C1G7"/>
<accession>A0A7G5C1G7</accession>
<feature type="domain" description="RNA polymerase sigma factor 70 region 4 type 2" evidence="7">
    <location>
        <begin position="108"/>
        <end position="159"/>
    </location>
</feature>
<feature type="domain" description="RNA polymerase sigma-70 region 2" evidence="6">
    <location>
        <begin position="20"/>
        <end position="81"/>
    </location>
</feature>
<dbReference type="PANTHER" id="PTHR43133:SF8">
    <property type="entry name" value="RNA POLYMERASE SIGMA FACTOR HI_1459-RELATED"/>
    <property type="match status" value="1"/>
</dbReference>
<dbReference type="InterPro" id="IPR013325">
    <property type="entry name" value="RNA_pol_sigma_r2"/>
</dbReference>
<dbReference type="InterPro" id="IPR013324">
    <property type="entry name" value="RNA_pol_sigma_r3/r4-like"/>
</dbReference>
<dbReference type="SUPFAM" id="SSF88659">
    <property type="entry name" value="Sigma3 and sigma4 domains of RNA polymerase sigma factors"/>
    <property type="match status" value="1"/>
</dbReference>
<dbReference type="Gene3D" id="1.10.10.10">
    <property type="entry name" value="Winged helix-like DNA-binding domain superfamily/Winged helix DNA-binding domain"/>
    <property type="match status" value="1"/>
</dbReference>
<dbReference type="InterPro" id="IPR036388">
    <property type="entry name" value="WH-like_DNA-bd_sf"/>
</dbReference>
<dbReference type="InterPro" id="IPR007627">
    <property type="entry name" value="RNA_pol_sigma70_r2"/>
</dbReference>
<evidence type="ECO:0000256" key="3">
    <source>
        <dbReference type="ARBA" id="ARBA00023082"/>
    </source>
</evidence>
<evidence type="ECO:0000313" key="9">
    <source>
        <dbReference type="Proteomes" id="UP000515679"/>
    </source>
</evidence>
<evidence type="ECO:0000256" key="2">
    <source>
        <dbReference type="ARBA" id="ARBA00023015"/>
    </source>
</evidence>
<gene>
    <name evidence="8" type="ORF">FPL14_19075</name>
</gene>
<dbReference type="Gene3D" id="1.10.1740.10">
    <property type="match status" value="1"/>
</dbReference>
<evidence type="ECO:0000256" key="4">
    <source>
        <dbReference type="ARBA" id="ARBA00023125"/>
    </source>
</evidence>
<dbReference type="SUPFAM" id="SSF88946">
    <property type="entry name" value="Sigma2 domain of RNA polymerase sigma factors"/>
    <property type="match status" value="1"/>
</dbReference>
<dbReference type="InterPro" id="IPR013249">
    <property type="entry name" value="RNA_pol_sigma70_r4_t2"/>
</dbReference>
<name>A0A7G5C1G7_9BACL</name>
<comment type="similarity">
    <text evidence="1">Belongs to the sigma-70 factor family. ECF subfamily.</text>
</comment>
<sequence length="250" mass="27695">MNLIGLGTIAAQAPANDDEQLRATLNRYCLSLTGSPWDAEDLAQDTWVKALEASKQTGHRNPEALLLRIAKNTWIDQARRKTVLARILNKERTMVATPENGLIEIEIAFHALTRHLPPLQRTVFLLRNVFEYSIAETAQLLQTTEGAVKAALHRARKSLGAVRADLANETLPHPSEEHLKDYLRSLASAYRLGDIPAIVELAMRDIAEPAAAIGILQTRIMGGNRIAAPSPFPSAIEFRSYQQVRMMMTA</sequence>
<dbReference type="Pfam" id="PF04542">
    <property type="entry name" value="Sigma70_r2"/>
    <property type="match status" value="1"/>
</dbReference>
<reference evidence="8 9" key="1">
    <citation type="submission" date="2019-07" db="EMBL/GenBank/DDBJ databases">
        <authorList>
            <person name="Kim J.K."/>
            <person name="Cheong H.-M."/>
            <person name="Choi Y."/>
            <person name="Hwang K.J."/>
            <person name="Lee S."/>
            <person name="Choi C."/>
        </authorList>
    </citation>
    <scope>NUCLEOTIDE SEQUENCE [LARGE SCALE GENOMIC DNA]</scope>
    <source>
        <strain evidence="8 9">KS 22</strain>
    </source>
</reference>
<protein>
    <submittedName>
        <fullName evidence="8">RNA polymerase sigma factor</fullName>
    </submittedName>
</protein>
<dbReference type="NCBIfam" id="TIGR02937">
    <property type="entry name" value="sigma70-ECF"/>
    <property type="match status" value="1"/>
</dbReference>
<evidence type="ECO:0000256" key="5">
    <source>
        <dbReference type="ARBA" id="ARBA00023163"/>
    </source>
</evidence>
<keyword evidence="3" id="KW-0731">Sigma factor</keyword>
<evidence type="ECO:0000256" key="1">
    <source>
        <dbReference type="ARBA" id="ARBA00010641"/>
    </source>
</evidence>
<dbReference type="Pfam" id="PF08281">
    <property type="entry name" value="Sigma70_r4_2"/>
    <property type="match status" value="1"/>
</dbReference>
<keyword evidence="4" id="KW-0238">DNA-binding</keyword>
<dbReference type="Proteomes" id="UP000515679">
    <property type="component" value="Chromosome"/>
</dbReference>
<dbReference type="GO" id="GO:0006352">
    <property type="term" value="P:DNA-templated transcription initiation"/>
    <property type="evidence" value="ECO:0007669"/>
    <property type="project" value="InterPro"/>
</dbReference>
<evidence type="ECO:0000259" key="6">
    <source>
        <dbReference type="Pfam" id="PF04542"/>
    </source>
</evidence>
<evidence type="ECO:0000313" key="8">
    <source>
        <dbReference type="EMBL" id="QMV43051.1"/>
    </source>
</evidence>
<keyword evidence="2" id="KW-0805">Transcription regulation</keyword>
<proteinExistence type="inferred from homology"/>
<dbReference type="GO" id="GO:0016987">
    <property type="term" value="F:sigma factor activity"/>
    <property type="evidence" value="ECO:0007669"/>
    <property type="project" value="UniProtKB-KW"/>
</dbReference>
<dbReference type="InterPro" id="IPR039425">
    <property type="entry name" value="RNA_pol_sigma-70-like"/>
</dbReference>
<dbReference type="PANTHER" id="PTHR43133">
    <property type="entry name" value="RNA POLYMERASE ECF-TYPE SIGMA FACTO"/>
    <property type="match status" value="1"/>
</dbReference>
<dbReference type="GO" id="GO:0003677">
    <property type="term" value="F:DNA binding"/>
    <property type="evidence" value="ECO:0007669"/>
    <property type="project" value="UniProtKB-KW"/>
</dbReference>
<keyword evidence="9" id="KW-1185">Reference proteome</keyword>
<dbReference type="KEGG" id="cchl:FPL14_19075"/>
<organism evidence="8 9">
    <name type="scientific">Cohnella cholangitidis</name>
    <dbReference type="NCBI Taxonomy" id="2598458"/>
    <lineage>
        <taxon>Bacteria</taxon>
        <taxon>Bacillati</taxon>
        <taxon>Bacillota</taxon>
        <taxon>Bacilli</taxon>
        <taxon>Bacillales</taxon>
        <taxon>Paenibacillaceae</taxon>
        <taxon>Cohnella</taxon>
    </lineage>
</organism>